<proteinExistence type="predicted"/>
<sequence length="826" mass="85851">MAITITPTGELVVLDETDGLQNATATASPAGDADDNDILSGSLPTALSSRLTFYGLTLDESALSGYSGAAADTGDNVLNVTGATATSDFALTGDGGAAFPDYEAGVTSTSSSGLFALDDATGTTTEIFLFTDPTNNNIVYGVAGDSGDDPIVFAVYLDEVKTSGITTGTKLWTALANGYTLSHNTDGTSVADHDDSLDLTNKLFVAAVAENDFAFANAPSGQNLFMMFGTTSLAILVTGEDPANESAGQQVSNDGDTVNTGQGGGATTLGTEGQQIKAQKALVVTFVTGANSQFLVPNLTPGEATDETSIAFTGYAQDVRGAEITISQMTPGNTNTSATMELAAYFTTDGTGDNYIDNNPLVTGDTQVNITDVNVIRAGVDVTDTLTVDLSGNTAIITGVKDDDVIQYTTDDDHNRVLVRNDQPAQGAGSNVSFDLGGFTITQVSSDVEEVGSKVKFEDDGPTVTVNDITGIFTNAAQTGTWDHAPGEDDFEALNVSFDSYEIDDNGPVAGSALTKSGDFTFTGSITDDFNGDGNDETVPFALTFDPATDAYTFQMENPPTTIIQRDTTQGALKAGGPDPVQTLLFGGSEAGADDVVFFGAVVTAPQSGVAGDPPPNDLLDLIVNDTPVPSDLTEDQIQAFLSPTNQIPTLINSATKMNVSTSGIGINNNNLDGNGTLGIQAGDESFVFNPEEVVDKVTVYIDNSVGGYSPPTEQLYYTIYYTDGTISSNNLVSAADLQNAPRKDPTVPDVAEGGKFFEIDGGTKQIDAIQLTMGAGTVKIPVIQWTIEQEFNPEPLHLDFTATLFDGDGDSSEDSFAIDLADATV</sequence>
<comment type="caution">
    <text evidence="1">The sequence shown here is derived from an EMBL/GenBank/DDBJ whole genome shotgun (WGS) entry which is preliminary data.</text>
</comment>
<dbReference type="Proteomes" id="UP000533641">
    <property type="component" value="Unassembled WGS sequence"/>
</dbReference>
<evidence type="ECO:0008006" key="3">
    <source>
        <dbReference type="Google" id="ProtNLM"/>
    </source>
</evidence>
<dbReference type="AlphaFoldDB" id="A0A7W6RSY4"/>
<gene>
    <name evidence="1" type="ORF">GGE12_005889</name>
</gene>
<reference evidence="1 2" key="1">
    <citation type="submission" date="2020-08" db="EMBL/GenBank/DDBJ databases">
        <title>Genomic Encyclopedia of Type Strains, Phase IV (KMG-V): Genome sequencing to study the core and pangenomes of soil and plant-associated prokaryotes.</title>
        <authorList>
            <person name="Whitman W."/>
        </authorList>
    </citation>
    <scope>NUCLEOTIDE SEQUENCE [LARGE SCALE GENOMIC DNA]</scope>
    <source>
        <strain evidence="1 2">SEMIA 402</strain>
    </source>
</reference>
<dbReference type="RefSeq" id="WP_183928960.1">
    <property type="nucleotide sequence ID" value="NZ_JACIGM010000016.1"/>
</dbReference>
<organism evidence="1 2">
    <name type="scientific">Rhizobium mongolense</name>
    <dbReference type="NCBI Taxonomy" id="57676"/>
    <lineage>
        <taxon>Bacteria</taxon>
        <taxon>Pseudomonadati</taxon>
        <taxon>Pseudomonadota</taxon>
        <taxon>Alphaproteobacteria</taxon>
        <taxon>Hyphomicrobiales</taxon>
        <taxon>Rhizobiaceae</taxon>
        <taxon>Rhizobium/Agrobacterium group</taxon>
        <taxon>Rhizobium</taxon>
    </lineage>
</organism>
<accession>A0A7W6RSY4</accession>
<name>A0A7W6RSY4_9HYPH</name>
<dbReference type="EMBL" id="JACIGM010000016">
    <property type="protein sequence ID" value="MBB4278080.1"/>
    <property type="molecule type" value="Genomic_DNA"/>
</dbReference>
<evidence type="ECO:0000313" key="1">
    <source>
        <dbReference type="EMBL" id="MBB4278080.1"/>
    </source>
</evidence>
<evidence type="ECO:0000313" key="2">
    <source>
        <dbReference type="Proteomes" id="UP000533641"/>
    </source>
</evidence>
<protein>
    <recommendedName>
        <fullName evidence="3">DUF5801 domain-containing protein</fullName>
    </recommendedName>
</protein>